<reference evidence="4" key="2">
    <citation type="submission" date="2021-04" db="EMBL/GenBank/DDBJ databases">
        <title>Complete Genome and methylome analysis of Thiothrix fructosivorans ATCC 49748.</title>
        <authorList>
            <person name="Fomenkov A."/>
            <person name="Sun L."/>
            <person name="Vincze T."/>
            <person name="Grabovich M.Y."/>
            <person name="Roberts R.J."/>
        </authorList>
    </citation>
    <scope>NUCLEOTIDE SEQUENCE</scope>
    <source>
        <strain evidence="4">ATCC 49748</strain>
    </source>
</reference>
<dbReference type="NCBIfam" id="NF033590">
    <property type="entry name" value="transpos_IS4_3"/>
    <property type="match status" value="1"/>
</dbReference>
<protein>
    <submittedName>
        <fullName evidence="4">IS4 family transposase</fullName>
    </submittedName>
</protein>
<dbReference type="Gene3D" id="1.10.740.10">
    <property type="entry name" value="Transferase Inhibitor Protein From Tn5, Chain"/>
    <property type="match status" value="1"/>
</dbReference>
<evidence type="ECO:0000256" key="1">
    <source>
        <dbReference type="SAM" id="Phobius"/>
    </source>
</evidence>
<proteinExistence type="predicted"/>
<evidence type="ECO:0000313" key="4">
    <source>
        <dbReference type="EMBL" id="QTX11161.1"/>
    </source>
</evidence>
<dbReference type="InterPro" id="IPR012337">
    <property type="entry name" value="RNaseH-like_sf"/>
</dbReference>
<evidence type="ECO:0000313" key="3">
    <source>
        <dbReference type="EMBL" id="MBO0613407.1"/>
    </source>
</evidence>
<dbReference type="InterPro" id="IPR014737">
    <property type="entry name" value="Transposase_Tn5-like_C"/>
</dbReference>
<evidence type="ECO:0000313" key="5">
    <source>
        <dbReference type="Proteomes" id="UP000664466"/>
    </source>
</evidence>
<keyword evidence="1" id="KW-1133">Transmembrane helix</keyword>
<evidence type="ECO:0000259" key="2">
    <source>
        <dbReference type="Pfam" id="PF02281"/>
    </source>
</evidence>
<dbReference type="InterPro" id="IPR054836">
    <property type="entry name" value="Tn5_transposase"/>
</dbReference>
<feature type="domain" description="Transposase Tn5 dimerisation" evidence="2">
    <location>
        <begin position="169"/>
        <end position="249"/>
    </location>
</feature>
<sequence>MKRQSTEFVNLLQRAQALNYPADLLIRAQHNRALGDDLKLWDAIEQQQALTRITFTKPRKQGEKPRKVVQEIKVLRYTLRPKSQHPMLLTLVQAKEINPPAGKSPLIWRLVTNRCVETADAACELIDWYRARWEIEMFFDVLKVGCRVEKLQLETKERIEKALALYIMVAWRIMFLMRLGRTCPELPANRVFDPLEWKVSFRLGKKALPDGIPTLHQVIRNLAELGGFLGRKSDGEPGAKSIWLGYSRVLDSFMAFRWLVSWEWIDLCIRRCGKPWLPLSRSFETLSIRRIALGTGGAVLACLLLCYLVGLVAVLFGNTSMENGVYQSMYFAILLIPLTLLGLLVLLPLVNWLARLNYASLTGVLFIAMLVGLIPALIAYYFPKNAWCTNNVLACVSQDWLSSLSVRMRRVNTVLCKLPIMVLECQRLTNPAKGWQVCGNAPQRLMPPSTSLTIYRTRERKCASLYGKVGAISSDSLATGAADGGAASEIVGAILILLLTVD</sequence>
<dbReference type="RefSeq" id="WP_207251104.1">
    <property type="nucleotide sequence ID" value="NZ_JAFMPM010000006.1"/>
</dbReference>
<gene>
    <name evidence="4" type="ORF">J1836_001980</name>
    <name evidence="3" type="ORF">J1836_10835</name>
</gene>
<dbReference type="InterPro" id="IPR047768">
    <property type="entry name" value="Tn5p-like"/>
</dbReference>
<dbReference type="EMBL" id="JAFMPM010000006">
    <property type="protein sequence ID" value="MBO0613407.1"/>
    <property type="molecule type" value="Genomic_DNA"/>
</dbReference>
<dbReference type="Proteomes" id="UP000664466">
    <property type="component" value="Unassembled WGS sequence"/>
</dbReference>
<dbReference type="InterPro" id="IPR003201">
    <property type="entry name" value="Transposase_Tn5"/>
</dbReference>
<keyword evidence="1" id="KW-0472">Membrane</keyword>
<dbReference type="PANTHER" id="PTHR37319:SF1">
    <property type="entry name" value="TRANSPOSASE TN5 DIMERISATION DOMAIN-CONTAINING PROTEIN"/>
    <property type="match status" value="1"/>
</dbReference>
<keyword evidence="1" id="KW-0812">Transmembrane</keyword>
<reference evidence="3 5" key="1">
    <citation type="submission" date="2021-03" db="EMBL/GenBank/DDBJ databases">
        <title>Draft genome and methylome analysis of Thiotrix fructosivoruns ATCC 49748.</title>
        <authorList>
            <person name="Fomenkov A."/>
            <person name="Grabovich M.Y."/>
            <person name="Roberts R.J."/>
        </authorList>
    </citation>
    <scope>NUCLEOTIDE SEQUENCE [LARGE SCALE GENOMIC DNA]</scope>
    <source>
        <strain evidence="3 5">ATCC 49748</strain>
    </source>
</reference>
<feature type="transmembrane region" description="Helical" evidence="1">
    <location>
        <begin position="291"/>
        <end position="317"/>
    </location>
</feature>
<feature type="transmembrane region" description="Helical" evidence="1">
    <location>
        <begin position="361"/>
        <end position="382"/>
    </location>
</feature>
<organism evidence="4">
    <name type="scientific">Thiothrix fructosivorans</name>
    <dbReference type="NCBI Taxonomy" id="111770"/>
    <lineage>
        <taxon>Bacteria</taxon>
        <taxon>Pseudomonadati</taxon>
        <taxon>Pseudomonadota</taxon>
        <taxon>Gammaproteobacteria</taxon>
        <taxon>Thiotrichales</taxon>
        <taxon>Thiotrichaceae</taxon>
        <taxon>Thiothrix</taxon>
    </lineage>
</organism>
<dbReference type="SUPFAM" id="SSF53098">
    <property type="entry name" value="Ribonuclease H-like"/>
    <property type="match status" value="1"/>
</dbReference>
<accession>A0A8B0SJ64</accession>
<dbReference type="EMBL" id="CP072748">
    <property type="protein sequence ID" value="QTX11161.1"/>
    <property type="molecule type" value="Genomic_DNA"/>
</dbReference>
<name>A0A8B0SJ64_9GAMM</name>
<dbReference type="PANTHER" id="PTHR37319">
    <property type="entry name" value="TRANSPOSASE"/>
    <property type="match status" value="1"/>
</dbReference>
<dbReference type="Gene3D" id="3.90.350.10">
    <property type="entry name" value="Transposase Inhibitor Protein From Tn5, Chain A, domain 1"/>
    <property type="match status" value="1"/>
</dbReference>
<keyword evidence="5" id="KW-1185">Reference proteome</keyword>
<feature type="transmembrane region" description="Helical" evidence="1">
    <location>
        <begin position="329"/>
        <end position="354"/>
    </location>
</feature>
<dbReference type="AlphaFoldDB" id="A0A8B0SJ64"/>
<dbReference type="Pfam" id="PF02281">
    <property type="entry name" value="Dimer_Tnp_Tn5"/>
    <property type="match status" value="1"/>
</dbReference>